<evidence type="ECO:0000313" key="7">
    <source>
        <dbReference type="Proteomes" id="UP000824007"/>
    </source>
</evidence>
<comment type="function">
    <text evidence="1">Nitronate monooxygenase that uses molecular oxygen to catalyze the oxidative denitrification of alkyl nitronates. Acts on propionate 3-nitronate (P3N), the presumed physiological substrate. Probably functions in the detoxification of P3N, a metabolic poison produced by plants and fungi as a defense mechanism.</text>
</comment>
<keyword evidence="4" id="KW-0288">FMN</keyword>
<evidence type="ECO:0000256" key="3">
    <source>
        <dbReference type="ARBA" id="ARBA00022630"/>
    </source>
</evidence>
<dbReference type="InterPro" id="IPR013785">
    <property type="entry name" value="Aldolase_TIM"/>
</dbReference>
<protein>
    <recommendedName>
        <fullName evidence="2">Probable nitronate monooxygenase</fullName>
    </recommendedName>
</protein>
<dbReference type="InterPro" id="IPR004136">
    <property type="entry name" value="NMO"/>
</dbReference>
<accession>A0A9D1YPN4</accession>
<proteinExistence type="predicted"/>
<comment type="caution">
    <text evidence="6">The sequence shown here is derived from an EMBL/GenBank/DDBJ whole genome shotgun (WGS) entry which is preliminary data.</text>
</comment>
<evidence type="ECO:0000256" key="2">
    <source>
        <dbReference type="ARBA" id="ARBA00013457"/>
    </source>
</evidence>
<dbReference type="PANTHER" id="PTHR32332:SF18">
    <property type="entry name" value="2-NITROPROPANE DIOXYGENASE"/>
    <property type="match status" value="1"/>
</dbReference>
<dbReference type="GO" id="GO:0018580">
    <property type="term" value="F:nitronate monooxygenase activity"/>
    <property type="evidence" value="ECO:0007669"/>
    <property type="project" value="InterPro"/>
</dbReference>
<dbReference type="CDD" id="cd04730">
    <property type="entry name" value="NPD_like"/>
    <property type="match status" value="1"/>
</dbReference>
<dbReference type="Proteomes" id="UP000824007">
    <property type="component" value="Unassembled WGS sequence"/>
</dbReference>
<dbReference type="Gene3D" id="3.20.20.70">
    <property type="entry name" value="Aldolase class I"/>
    <property type="match status" value="1"/>
</dbReference>
<gene>
    <name evidence="6" type="ORF">H9831_06135</name>
</gene>
<keyword evidence="6" id="KW-0503">Monooxygenase</keyword>
<dbReference type="SUPFAM" id="SSF51412">
    <property type="entry name" value="Inosine monophosphate dehydrogenase (IMPDH)"/>
    <property type="match status" value="1"/>
</dbReference>
<organism evidence="6 7">
    <name type="scientific">Candidatus Eisenbergiella pullistercoris</name>
    <dbReference type="NCBI Taxonomy" id="2838555"/>
    <lineage>
        <taxon>Bacteria</taxon>
        <taxon>Bacillati</taxon>
        <taxon>Bacillota</taxon>
        <taxon>Clostridia</taxon>
        <taxon>Lachnospirales</taxon>
        <taxon>Lachnospiraceae</taxon>
        <taxon>Eisenbergiella</taxon>
    </lineage>
</organism>
<name>A0A9D1YPN4_9FIRM</name>
<evidence type="ECO:0000256" key="5">
    <source>
        <dbReference type="ARBA" id="ARBA00023002"/>
    </source>
</evidence>
<dbReference type="PANTHER" id="PTHR32332">
    <property type="entry name" value="2-NITROPROPANE DIOXYGENASE"/>
    <property type="match status" value="1"/>
</dbReference>
<evidence type="ECO:0000256" key="4">
    <source>
        <dbReference type="ARBA" id="ARBA00022643"/>
    </source>
</evidence>
<dbReference type="Pfam" id="PF03060">
    <property type="entry name" value="NMO"/>
    <property type="match status" value="1"/>
</dbReference>
<sequence length="359" mass="38627">MTALKPLQIGRLTAPIPVIQGGMGVGVSLSGLAGAVAAEGGIGIISTAQIGYREPGYDRSPHETNLRQISAEIERARRLAPGGIIGVNIMVATRGYEEYVREAVLAGTDLIISGAGLPVTLPQAVREAEEEIGAQGRTLLAPICSSRKSAEVIFHYWKKKYDRIPDLVVIEGPLAGGHLGFDRKQLEDIGGLHYEAEAARILEFVRGKAKEAGKPVPVVMAGGIYDRQDADPWLKLGMDGVQMATRFVTTWECDAAQAYKDAYLNAEKEDIVLVKSPVGMPGRAIRNAFLERAQKGRIPHGPCHGCIKTCSPADTPYCITEALVNAVKGDVDNGLIFCGSNAWRAQRMEHVKDIMAEFA</sequence>
<keyword evidence="3" id="KW-0285">Flavoprotein</keyword>
<keyword evidence="5" id="KW-0560">Oxidoreductase</keyword>
<evidence type="ECO:0000313" key="6">
    <source>
        <dbReference type="EMBL" id="HIY60244.1"/>
    </source>
</evidence>
<dbReference type="EMBL" id="DXDD01000079">
    <property type="protein sequence ID" value="HIY60244.1"/>
    <property type="molecule type" value="Genomic_DNA"/>
</dbReference>
<reference evidence="6" key="1">
    <citation type="journal article" date="2021" name="PeerJ">
        <title>Extensive microbial diversity within the chicken gut microbiome revealed by metagenomics and culture.</title>
        <authorList>
            <person name="Gilroy R."/>
            <person name="Ravi A."/>
            <person name="Getino M."/>
            <person name="Pursley I."/>
            <person name="Horton D.L."/>
            <person name="Alikhan N.F."/>
            <person name="Baker D."/>
            <person name="Gharbi K."/>
            <person name="Hall N."/>
            <person name="Watson M."/>
            <person name="Adriaenssens E.M."/>
            <person name="Foster-Nyarko E."/>
            <person name="Jarju S."/>
            <person name="Secka A."/>
            <person name="Antonio M."/>
            <person name="Oren A."/>
            <person name="Chaudhuri R.R."/>
            <person name="La Ragione R."/>
            <person name="Hildebrand F."/>
            <person name="Pallen M.J."/>
        </authorList>
    </citation>
    <scope>NUCLEOTIDE SEQUENCE</scope>
    <source>
        <strain evidence="6">ChiSxjej3B15-24422</strain>
    </source>
</reference>
<evidence type="ECO:0000256" key="1">
    <source>
        <dbReference type="ARBA" id="ARBA00003535"/>
    </source>
</evidence>
<dbReference type="AlphaFoldDB" id="A0A9D1YPN4"/>
<reference evidence="6" key="2">
    <citation type="submission" date="2021-04" db="EMBL/GenBank/DDBJ databases">
        <authorList>
            <person name="Gilroy R."/>
        </authorList>
    </citation>
    <scope>NUCLEOTIDE SEQUENCE</scope>
    <source>
        <strain evidence="6">ChiSxjej3B15-24422</strain>
    </source>
</reference>